<accession>A0ACB7YNS0</accession>
<protein>
    <submittedName>
        <fullName evidence="1">Uncharacterized protein</fullName>
    </submittedName>
</protein>
<reference evidence="1 2" key="1">
    <citation type="journal article" date="2021" name="Hortic Res">
        <title>High-quality reference genome and annotation aids understanding of berry development for evergreen blueberry (Vaccinium darrowii).</title>
        <authorList>
            <person name="Yu J."/>
            <person name="Hulse-Kemp A.M."/>
            <person name="Babiker E."/>
            <person name="Staton M."/>
        </authorList>
    </citation>
    <scope>NUCLEOTIDE SEQUENCE [LARGE SCALE GENOMIC DNA]</scope>
    <source>
        <strain evidence="2">cv. NJ 8807/NJ 8810</strain>
        <tissue evidence="1">Young leaf</tissue>
    </source>
</reference>
<dbReference type="EMBL" id="CM037161">
    <property type="protein sequence ID" value="KAH7855251.1"/>
    <property type="molecule type" value="Genomic_DNA"/>
</dbReference>
<name>A0ACB7YNS0_9ERIC</name>
<keyword evidence="2" id="KW-1185">Reference proteome</keyword>
<gene>
    <name evidence="1" type="ORF">Vadar_022903</name>
</gene>
<evidence type="ECO:0000313" key="1">
    <source>
        <dbReference type="EMBL" id="KAH7855251.1"/>
    </source>
</evidence>
<sequence>METKVKVIYSVVGFLGVLSIALFVAAEVTRVKASQIQFTSSSTCLYPNSPAFGLGLTAAVSLMVAQIIITIAAGCFYCTPGYYQSDCHRTLEVIFFVLSWVGFVGAFLELLYGAAPHGHHGNGTKYFGTHPCYFVRSRVFGDAALLSFMSVAYGIAYLELKLSKISNEAGIAKIHPQVPTPPPQHPPA</sequence>
<evidence type="ECO:0000313" key="2">
    <source>
        <dbReference type="Proteomes" id="UP000828048"/>
    </source>
</evidence>
<comment type="caution">
    <text evidence="1">The sequence shown here is derived from an EMBL/GenBank/DDBJ whole genome shotgun (WGS) entry which is preliminary data.</text>
</comment>
<dbReference type="Proteomes" id="UP000828048">
    <property type="component" value="Chromosome 11"/>
</dbReference>
<proteinExistence type="predicted"/>
<organism evidence="1 2">
    <name type="scientific">Vaccinium darrowii</name>
    <dbReference type="NCBI Taxonomy" id="229202"/>
    <lineage>
        <taxon>Eukaryota</taxon>
        <taxon>Viridiplantae</taxon>
        <taxon>Streptophyta</taxon>
        <taxon>Embryophyta</taxon>
        <taxon>Tracheophyta</taxon>
        <taxon>Spermatophyta</taxon>
        <taxon>Magnoliopsida</taxon>
        <taxon>eudicotyledons</taxon>
        <taxon>Gunneridae</taxon>
        <taxon>Pentapetalae</taxon>
        <taxon>asterids</taxon>
        <taxon>Ericales</taxon>
        <taxon>Ericaceae</taxon>
        <taxon>Vaccinioideae</taxon>
        <taxon>Vaccinieae</taxon>
        <taxon>Vaccinium</taxon>
    </lineage>
</organism>